<organism evidence="3 4">
    <name type="scientific">Clostridium colicanis DSM 13634</name>
    <dbReference type="NCBI Taxonomy" id="1121305"/>
    <lineage>
        <taxon>Bacteria</taxon>
        <taxon>Bacillati</taxon>
        <taxon>Bacillota</taxon>
        <taxon>Clostridia</taxon>
        <taxon>Eubacteriales</taxon>
        <taxon>Clostridiaceae</taxon>
        <taxon>Clostridium</taxon>
    </lineage>
</organism>
<protein>
    <submittedName>
        <fullName evidence="3">Acetate CoA-transferase subunit alpha</fullName>
        <ecNumber evidence="3">2.8.3.8</ecNumber>
    </submittedName>
</protein>
<dbReference type="STRING" id="1121305.CLCOL_20420"/>
<evidence type="ECO:0000256" key="2">
    <source>
        <dbReference type="ARBA" id="ARBA00022679"/>
    </source>
</evidence>
<proteinExistence type="inferred from homology"/>
<dbReference type="InterPro" id="IPR004163">
    <property type="entry name" value="CoA_transf_BS"/>
</dbReference>
<evidence type="ECO:0000313" key="4">
    <source>
        <dbReference type="Proteomes" id="UP000075374"/>
    </source>
</evidence>
<keyword evidence="4" id="KW-1185">Reference proteome</keyword>
<dbReference type="NCBIfam" id="TIGR02429">
    <property type="entry name" value="pcaI_scoA_fam"/>
    <property type="match status" value="1"/>
</dbReference>
<dbReference type="EMBL" id="LTBB01000011">
    <property type="protein sequence ID" value="KYH28316.1"/>
    <property type="molecule type" value="Genomic_DNA"/>
</dbReference>
<dbReference type="PANTHER" id="PTHR13707:SF60">
    <property type="entry name" value="ACETATE COA-TRANSFERASE SUBUNIT ALPHA"/>
    <property type="match status" value="1"/>
</dbReference>
<dbReference type="InterPro" id="IPR037171">
    <property type="entry name" value="NagB/RpiA_transferase-like"/>
</dbReference>
<dbReference type="EC" id="2.8.3.8" evidence="3"/>
<dbReference type="InterPro" id="IPR004165">
    <property type="entry name" value="CoA_trans_fam_I"/>
</dbReference>
<dbReference type="PANTHER" id="PTHR13707">
    <property type="entry name" value="KETOACID-COENZYME A TRANSFERASE"/>
    <property type="match status" value="1"/>
</dbReference>
<dbReference type="PATRIC" id="fig|1121305.3.peg.2048"/>
<sequence length="238" mass="25835">MAIIQTKQEAVKNIKDNTTVMIGGFFGVGIPLEMINEIADSGVKDLTLIAVAGGYPGGGRDLGRLTINKQIKKFIGTHIGTDPEFVRQYNAGEVEVEFNPMGTWIERIRAAGAGLGGIITPTGIGTEVEQGREKITIDGKEYLVYPPLRADVAIIKGYRADKYGNIEYRGTALNSNPVMATAADLVIAEVDEIVEVGEIPYNNVGTPGIFVDIIVQGKSLEERKQDLEELWASKNKLR</sequence>
<dbReference type="Gene3D" id="3.40.1080.10">
    <property type="entry name" value="Glutaconate Coenzyme A-transferase"/>
    <property type="match status" value="1"/>
</dbReference>
<dbReference type="Pfam" id="PF01144">
    <property type="entry name" value="CoA_trans"/>
    <property type="match status" value="1"/>
</dbReference>
<evidence type="ECO:0000256" key="1">
    <source>
        <dbReference type="ARBA" id="ARBA00005612"/>
    </source>
</evidence>
<accession>A0A151AKY9</accession>
<evidence type="ECO:0000313" key="3">
    <source>
        <dbReference type="EMBL" id="KYH28316.1"/>
    </source>
</evidence>
<dbReference type="AlphaFoldDB" id="A0A151AKY9"/>
<dbReference type="GO" id="GO:0008775">
    <property type="term" value="F:acetate CoA-transferase activity"/>
    <property type="evidence" value="ECO:0007669"/>
    <property type="project" value="UniProtKB-EC"/>
</dbReference>
<dbReference type="RefSeq" id="WP_061858862.1">
    <property type="nucleotide sequence ID" value="NZ_LTBB01000011.1"/>
</dbReference>
<comment type="caution">
    <text evidence="3">The sequence shown here is derived from an EMBL/GenBank/DDBJ whole genome shotgun (WGS) entry which is preliminary data.</text>
</comment>
<dbReference type="InterPro" id="IPR012792">
    <property type="entry name" value="3-oxoacid_CoA-transf_A"/>
</dbReference>
<reference evidence="3 4" key="1">
    <citation type="submission" date="2016-02" db="EMBL/GenBank/DDBJ databases">
        <title>Genome sequence of Clostridium colicanis DSM 13634.</title>
        <authorList>
            <person name="Poehlein A."/>
            <person name="Daniel R."/>
        </authorList>
    </citation>
    <scope>NUCLEOTIDE SEQUENCE [LARGE SCALE GENOMIC DNA]</scope>
    <source>
        <strain evidence="3 4">DSM 13634</strain>
    </source>
</reference>
<dbReference type="SMART" id="SM00882">
    <property type="entry name" value="CoA_trans"/>
    <property type="match status" value="1"/>
</dbReference>
<comment type="similarity">
    <text evidence="1">Belongs to the 3-oxoacid CoA-transferase subunit A family.</text>
</comment>
<dbReference type="PROSITE" id="PS01273">
    <property type="entry name" value="COA_TRANSF_1"/>
    <property type="match status" value="1"/>
</dbReference>
<dbReference type="Proteomes" id="UP000075374">
    <property type="component" value="Unassembled WGS sequence"/>
</dbReference>
<dbReference type="SUPFAM" id="SSF100950">
    <property type="entry name" value="NagB/RpiA/CoA transferase-like"/>
    <property type="match status" value="1"/>
</dbReference>
<name>A0A151AKY9_9CLOT</name>
<gene>
    <name evidence="3" type="primary">atoD</name>
    <name evidence="3" type="ORF">CLCOL_20420</name>
</gene>
<keyword evidence="2 3" id="KW-0808">Transferase</keyword>